<evidence type="ECO:0000313" key="2">
    <source>
        <dbReference type="Proteomes" id="UP000034889"/>
    </source>
</evidence>
<protein>
    <submittedName>
        <fullName evidence="1">Uncharacterized protein</fullName>
    </submittedName>
</protein>
<organism evidence="1 2">
    <name type="scientific">Candidatus Giovannonibacteria bacterium GW2011_GWC2_44_8</name>
    <dbReference type="NCBI Taxonomy" id="1618657"/>
    <lineage>
        <taxon>Bacteria</taxon>
        <taxon>Candidatus Giovannoniibacteriota</taxon>
    </lineage>
</organism>
<gene>
    <name evidence="1" type="ORF">UW74_C0022G0015</name>
</gene>
<dbReference type="Proteomes" id="UP000034889">
    <property type="component" value="Unassembled WGS sequence"/>
</dbReference>
<comment type="caution">
    <text evidence="1">The sequence shown here is derived from an EMBL/GenBank/DDBJ whole genome shotgun (WGS) entry which is preliminary data.</text>
</comment>
<dbReference type="EMBL" id="LCJM01000022">
    <property type="protein sequence ID" value="KKT78548.1"/>
    <property type="molecule type" value="Genomic_DNA"/>
</dbReference>
<evidence type="ECO:0000313" key="1">
    <source>
        <dbReference type="EMBL" id="KKT78548.1"/>
    </source>
</evidence>
<proteinExistence type="predicted"/>
<sequence length="78" mass="9103">MGLFDKNIKKKKDFDKFLRGNKDISDKERKILNELARPDIGKSSGISKKEVKKLLNKADKEGKIDHKDAYHIKKYDLK</sequence>
<dbReference type="AlphaFoldDB" id="A0A0G1K4W5"/>
<reference evidence="1 2" key="1">
    <citation type="journal article" date="2015" name="Nature">
        <title>rRNA introns, odd ribosomes, and small enigmatic genomes across a large radiation of phyla.</title>
        <authorList>
            <person name="Brown C.T."/>
            <person name="Hug L.A."/>
            <person name="Thomas B.C."/>
            <person name="Sharon I."/>
            <person name="Castelle C.J."/>
            <person name="Singh A."/>
            <person name="Wilkins M.J."/>
            <person name="Williams K.H."/>
            <person name="Banfield J.F."/>
        </authorList>
    </citation>
    <scope>NUCLEOTIDE SEQUENCE [LARGE SCALE GENOMIC DNA]</scope>
</reference>
<name>A0A0G1K4W5_9BACT</name>
<accession>A0A0G1K4W5</accession>